<dbReference type="GO" id="GO:0016787">
    <property type="term" value="F:hydrolase activity"/>
    <property type="evidence" value="ECO:0007669"/>
    <property type="project" value="UniProtKB-KW"/>
</dbReference>
<dbReference type="PANTHER" id="PTHR47958">
    <property type="entry name" value="ATP-DEPENDENT RNA HELICASE DBP3"/>
    <property type="match status" value="1"/>
</dbReference>
<evidence type="ECO:0000256" key="4">
    <source>
        <dbReference type="ARBA" id="ARBA00022806"/>
    </source>
</evidence>
<sequence>MWSATWPKDVQHIAAEFLTDPYKVTIGSQELKANHMIKQVVEVVGEHQKYPKLIKLLEQVLDPSGASKLLVFLETKRNCDTVTRMLREDGWPALAIHGDKNQQERDWVLQEFKNGKSPIMLATDVAARGLDVKDIRVVVNYDFPGTCEDYVHRIGRTGRAGATGVAYSFFTTANAKNAKALVDILTEANQQIPAELQQYALMAGGGSGGFRDRGGRGARAMGSFQTGSNNVPIGGGRF</sequence>
<organism evidence="7 8">
    <name type="scientific">Cymbomonas tetramitiformis</name>
    <dbReference type="NCBI Taxonomy" id="36881"/>
    <lineage>
        <taxon>Eukaryota</taxon>
        <taxon>Viridiplantae</taxon>
        <taxon>Chlorophyta</taxon>
        <taxon>Pyramimonadophyceae</taxon>
        <taxon>Pyramimonadales</taxon>
        <taxon>Pyramimonadaceae</taxon>
        <taxon>Cymbomonas</taxon>
    </lineage>
</organism>
<dbReference type="SUPFAM" id="SSF52540">
    <property type="entry name" value="P-loop containing nucleoside triphosphate hydrolases"/>
    <property type="match status" value="1"/>
</dbReference>
<gene>
    <name evidence="7" type="ORF">CYMTET_52828</name>
</gene>
<keyword evidence="4 7" id="KW-0347">Helicase</keyword>
<dbReference type="Pfam" id="PF00271">
    <property type="entry name" value="Helicase_C"/>
    <property type="match status" value="1"/>
</dbReference>
<feature type="domain" description="Helicase C-terminal" evidence="6">
    <location>
        <begin position="52"/>
        <end position="200"/>
    </location>
</feature>
<proteinExistence type="predicted"/>
<keyword evidence="8" id="KW-1185">Reference proteome</keyword>
<keyword evidence="2" id="KW-0547">Nucleotide-binding</keyword>
<dbReference type="FunFam" id="3.40.50.300:FF:000008">
    <property type="entry name" value="ATP-dependent RNA helicase RhlB"/>
    <property type="match status" value="1"/>
</dbReference>
<evidence type="ECO:0000256" key="3">
    <source>
        <dbReference type="ARBA" id="ARBA00022801"/>
    </source>
</evidence>
<evidence type="ECO:0000313" key="7">
    <source>
        <dbReference type="EMBL" id="KAK3237071.1"/>
    </source>
</evidence>
<evidence type="ECO:0000259" key="6">
    <source>
        <dbReference type="PROSITE" id="PS51194"/>
    </source>
</evidence>
<dbReference type="Gene3D" id="3.40.50.300">
    <property type="entry name" value="P-loop containing nucleotide triphosphate hydrolases"/>
    <property type="match status" value="1"/>
</dbReference>
<dbReference type="EMBL" id="LGRX02034710">
    <property type="protein sequence ID" value="KAK3237071.1"/>
    <property type="molecule type" value="Genomic_DNA"/>
</dbReference>
<protein>
    <recommendedName>
        <fullName evidence="1">RNA helicase</fullName>
        <ecNumber evidence="1">3.6.4.13</ecNumber>
    </recommendedName>
</protein>
<reference evidence="7 8" key="1">
    <citation type="journal article" date="2015" name="Genome Biol. Evol.">
        <title>Comparative Genomics of a Bacterivorous Green Alga Reveals Evolutionary Causalities and Consequences of Phago-Mixotrophic Mode of Nutrition.</title>
        <authorList>
            <person name="Burns J.A."/>
            <person name="Paasch A."/>
            <person name="Narechania A."/>
            <person name="Kim E."/>
        </authorList>
    </citation>
    <scope>NUCLEOTIDE SEQUENCE [LARGE SCALE GENOMIC DNA]</scope>
    <source>
        <strain evidence="7 8">PLY_AMNH</strain>
    </source>
</reference>
<dbReference type="GO" id="GO:0005524">
    <property type="term" value="F:ATP binding"/>
    <property type="evidence" value="ECO:0007669"/>
    <property type="project" value="UniProtKB-KW"/>
</dbReference>
<accession>A0AAE0BI89</accession>
<name>A0AAE0BI89_9CHLO</name>
<dbReference type="GO" id="GO:0003724">
    <property type="term" value="F:RNA helicase activity"/>
    <property type="evidence" value="ECO:0007669"/>
    <property type="project" value="UniProtKB-EC"/>
</dbReference>
<dbReference type="CDD" id="cd18787">
    <property type="entry name" value="SF2_C_DEAD"/>
    <property type="match status" value="1"/>
</dbReference>
<evidence type="ECO:0000256" key="5">
    <source>
        <dbReference type="ARBA" id="ARBA00022840"/>
    </source>
</evidence>
<dbReference type="EC" id="3.6.4.13" evidence="1"/>
<dbReference type="Proteomes" id="UP001190700">
    <property type="component" value="Unassembled WGS sequence"/>
</dbReference>
<evidence type="ECO:0000313" key="8">
    <source>
        <dbReference type="Proteomes" id="UP001190700"/>
    </source>
</evidence>
<keyword evidence="5" id="KW-0067">ATP-binding</keyword>
<evidence type="ECO:0000256" key="1">
    <source>
        <dbReference type="ARBA" id="ARBA00012552"/>
    </source>
</evidence>
<dbReference type="InterPro" id="IPR027417">
    <property type="entry name" value="P-loop_NTPase"/>
</dbReference>
<dbReference type="InterPro" id="IPR001650">
    <property type="entry name" value="Helicase_C-like"/>
</dbReference>
<comment type="caution">
    <text evidence="7">The sequence shown here is derived from an EMBL/GenBank/DDBJ whole genome shotgun (WGS) entry which is preliminary data.</text>
</comment>
<dbReference type="PROSITE" id="PS51194">
    <property type="entry name" value="HELICASE_CTER"/>
    <property type="match status" value="1"/>
</dbReference>
<dbReference type="SMART" id="SM00490">
    <property type="entry name" value="HELICc"/>
    <property type="match status" value="1"/>
</dbReference>
<keyword evidence="3" id="KW-0378">Hydrolase</keyword>
<evidence type="ECO:0000256" key="2">
    <source>
        <dbReference type="ARBA" id="ARBA00022741"/>
    </source>
</evidence>
<dbReference type="AlphaFoldDB" id="A0AAE0BI89"/>